<proteinExistence type="predicted"/>
<organism evidence="2 3">
    <name type="scientific">Mycobacterium phage Onyinye</name>
    <dbReference type="NCBI Taxonomy" id="2686235"/>
    <lineage>
        <taxon>Viruses</taxon>
        <taxon>Duplodnaviria</taxon>
        <taxon>Heunggongvirae</taxon>
        <taxon>Uroviricota</taxon>
        <taxon>Caudoviricetes</taxon>
        <taxon>Onyinyevirus</taxon>
        <taxon>Onyinyevirus onyinye</taxon>
    </lineage>
</organism>
<dbReference type="GeneID" id="77924809"/>
<feature type="compositionally biased region" description="Basic residues" evidence="1">
    <location>
        <begin position="1"/>
        <end position="13"/>
    </location>
</feature>
<protein>
    <submittedName>
        <fullName evidence="2">Uncharacterized protein</fullName>
    </submittedName>
</protein>
<keyword evidence="3" id="KW-1185">Reference proteome</keyword>
<name>A0A6B9LCZ2_9CAUD</name>
<evidence type="ECO:0000313" key="3">
    <source>
        <dbReference type="Proteomes" id="UP000463915"/>
    </source>
</evidence>
<evidence type="ECO:0000313" key="2">
    <source>
        <dbReference type="EMBL" id="QHB37418.1"/>
    </source>
</evidence>
<gene>
    <name evidence="2" type="primary">11</name>
    <name evidence="2" type="ORF">SEA_ONYINYE_11</name>
</gene>
<dbReference type="Proteomes" id="UP000463915">
    <property type="component" value="Segment"/>
</dbReference>
<dbReference type="RefSeq" id="YP_010649260.1">
    <property type="nucleotide sequence ID" value="NC_070765.1"/>
</dbReference>
<sequence length="122" mass="12058">MARGGRGGRRGGSRGRGVSVAQSGGVANSWSDSKKGSGSTWTNKGGSNDTAIGKSRNARGQVVTTRTPNGDKHKTSGNGGGAKRGAPAALSGNPHPTPSGGAAKFVAPTVRKDIYGRGGSRG</sequence>
<accession>A0A6B9LCZ2</accession>
<feature type="compositionally biased region" description="Polar residues" evidence="1">
    <location>
        <begin position="28"/>
        <end position="50"/>
    </location>
</feature>
<evidence type="ECO:0000256" key="1">
    <source>
        <dbReference type="SAM" id="MobiDB-lite"/>
    </source>
</evidence>
<dbReference type="KEGG" id="vg:77924809"/>
<reference evidence="2 3" key="1">
    <citation type="submission" date="2019-12" db="EMBL/GenBank/DDBJ databases">
        <authorList>
            <person name="Ayuk M.A."/>
            <person name="Robinson C.J."/>
            <person name="Anderson W.A."/>
            <person name="Ullah H."/>
            <person name="Gugssa A."/>
            <person name="Somiranjan G."/>
            <person name="Allen A."/>
            <person name="Lourds M.F."/>
            <person name="Quagraine B.K."/>
            <person name="Smith M."/>
            <person name="Moore M."/>
            <person name="Oliver J."/>
            <person name="Irabor E."/>
            <person name="Roy S.D."/>
            <person name="Bassey G."/>
            <person name="Louis B.N."/>
            <person name="Adu D."/>
            <person name="Akhimien C.E."/>
            <person name="Annor K."/>
            <person name="Archibald A."/>
            <person name="Ashagre K.C."/>
            <person name="Baity M.R."/>
            <person name="Barnes K.J."/>
            <person name="Barrios L.E."/>
            <person name="Black A.C."/>
            <person name="Bowen'Kauth M.S."/>
            <person name="Bowman K.N."/>
            <person name="Breaux D.L."/>
            <person name="Brooks J.A."/>
            <person name="Bwayili H.A."/>
            <person name="Caine T."/>
            <person name="Williams A.Y."/>
            <person name="Norris L.J."/>
            <person name="Nwozo E.O."/>
            <person name="Prosper P.L."/>
            <person name="Rankin N.A."/>
            <person name="Richardson K.M."/>
            <person name="Robinson D.M."/>
            <person name="Salters D.J."/>
            <person name="Savage M.A."/>
            <person name="Solomon S.M."/>
            <person name="Williams L.R."/>
            <person name="Curtis N."/>
            <person name="Garlena R.A."/>
            <person name="Russell D.A."/>
            <person name="Pope W.H."/>
            <person name="Jacobs-Sera D."/>
            <person name="Hatfull G.F."/>
        </authorList>
    </citation>
    <scope>NUCLEOTIDE SEQUENCE [LARGE SCALE GENOMIC DNA]</scope>
</reference>
<dbReference type="EMBL" id="MN813687">
    <property type="protein sequence ID" value="QHB37418.1"/>
    <property type="molecule type" value="Genomic_DNA"/>
</dbReference>
<feature type="compositionally biased region" description="Low complexity" evidence="1">
    <location>
        <begin position="16"/>
        <end position="27"/>
    </location>
</feature>
<feature type="region of interest" description="Disordered" evidence="1">
    <location>
        <begin position="1"/>
        <end position="122"/>
    </location>
</feature>